<dbReference type="Proteomes" id="UP000632125">
    <property type="component" value="Unassembled WGS sequence"/>
</dbReference>
<evidence type="ECO:0000259" key="2">
    <source>
        <dbReference type="SMART" id="SM00858"/>
    </source>
</evidence>
<dbReference type="Pfam" id="PF08666">
    <property type="entry name" value="SAF"/>
    <property type="match status" value="1"/>
</dbReference>
<dbReference type="SMART" id="SM00858">
    <property type="entry name" value="SAF"/>
    <property type="match status" value="1"/>
</dbReference>
<dbReference type="EMBL" id="JACXIY010000025">
    <property type="protein sequence ID" value="MBD2870922.1"/>
    <property type="molecule type" value="Genomic_DNA"/>
</dbReference>
<evidence type="ECO:0000313" key="3">
    <source>
        <dbReference type="EMBL" id="MBD2870922.1"/>
    </source>
</evidence>
<feature type="transmembrane region" description="Helical" evidence="1">
    <location>
        <begin position="7"/>
        <end position="25"/>
    </location>
</feature>
<protein>
    <submittedName>
        <fullName evidence="3">SAF domain-containing protein</fullName>
    </submittedName>
</protein>
<sequence>MNRRRNVIISLTAAVLSGCLVYGMYKLQRIQIEQQETVEVLVPKRFIGAGERLAESDLTYKRMPQAAFVPEMLVDSEQAAGKETIIPLGRGEPILNWKVDRYYLQPKRSESTFQIPKEYIRSISNGIRAGDKVLLYASGDASPSTRLFDEAVLVSSVKTSGNLEIDDVENPNLLSLAEGDKEQMYASRRDANGMIEYLNLNLTEAQWLRIDGLCKSGETKLVVAYSPESLDLPAPEEANAP</sequence>
<gene>
    <name evidence="3" type="ORF">IDH41_20260</name>
</gene>
<accession>A0A927CPX3</accession>
<keyword evidence="1" id="KW-0472">Membrane</keyword>
<proteinExistence type="predicted"/>
<dbReference type="PROSITE" id="PS51257">
    <property type="entry name" value="PROKAR_LIPOPROTEIN"/>
    <property type="match status" value="1"/>
</dbReference>
<dbReference type="RefSeq" id="WP_190864251.1">
    <property type="nucleotide sequence ID" value="NZ_JACXIY010000025.1"/>
</dbReference>
<organism evidence="3 4">
    <name type="scientific">Paenibacillus arenilitoris</name>
    <dbReference type="NCBI Taxonomy" id="2772299"/>
    <lineage>
        <taxon>Bacteria</taxon>
        <taxon>Bacillati</taxon>
        <taxon>Bacillota</taxon>
        <taxon>Bacilli</taxon>
        <taxon>Bacillales</taxon>
        <taxon>Paenibacillaceae</taxon>
        <taxon>Paenibacillus</taxon>
    </lineage>
</organism>
<dbReference type="AlphaFoldDB" id="A0A927CPX3"/>
<evidence type="ECO:0000256" key="1">
    <source>
        <dbReference type="SAM" id="Phobius"/>
    </source>
</evidence>
<keyword evidence="1" id="KW-1133">Transmembrane helix</keyword>
<comment type="caution">
    <text evidence="3">The sequence shown here is derived from an EMBL/GenBank/DDBJ whole genome shotgun (WGS) entry which is preliminary data.</text>
</comment>
<dbReference type="CDD" id="cd11614">
    <property type="entry name" value="SAF_CpaB_FlgA_like"/>
    <property type="match status" value="1"/>
</dbReference>
<keyword evidence="4" id="KW-1185">Reference proteome</keyword>
<reference evidence="3" key="1">
    <citation type="submission" date="2020-09" db="EMBL/GenBank/DDBJ databases">
        <title>A novel bacterium of genus Paenibacillus, isolated from South China Sea.</title>
        <authorList>
            <person name="Huang H."/>
            <person name="Mo K."/>
            <person name="Hu Y."/>
        </authorList>
    </citation>
    <scope>NUCLEOTIDE SEQUENCE</scope>
    <source>
        <strain evidence="3">IB182493</strain>
    </source>
</reference>
<keyword evidence="1" id="KW-0812">Transmembrane</keyword>
<dbReference type="InterPro" id="IPR013974">
    <property type="entry name" value="SAF"/>
</dbReference>
<feature type="domain" description="SAF" evidence="2">
    <location>
        <begin position="38"/>
        <end position="100"/>
    </location>
</feature>
<evidence type="ECO:0000313" key="4">
    <source>
        <dbReference type="Proteomes" id="UP000632125"/>
    </source>
</evidence>
<name>A0A927CPX3_9BACL</name>